<sequence>MTAWFETQVRARLTGLAICLAVIAVFAAANAHLIAVSFASQPDCVLSSSLEGAAFRAAKPAC</sequence>
<organism evidence="1 2">
    <name type="scientific">Limimaricola litoreus</name>
    <dbReference type="NCBI Taxonomy" id="2955316"/>
    <lineage>
        <taxon>Bacteria</taxon>
        <taxon>Pseudomonadati</taxon>
        <taxon>Pseudomonadota</taxon>
        <taxon>Alphaproteobacteria</taxon>
        <taxon>Rhodobacterales</taxon>
        <taxon>Paracoccaceae</taxon>
        <taxon>Limimaricola</taxon>
    </lineage>
</organism>
<keyword evidence="2" id="KW-1185">Reference proteome</keyword>
<gene>
    <name evidence="1" type="ORF">NHG85_00645</name>
</gene>
<accession>A0A9X2FNA5</accession>
<dbReference type="RefSeq" id="WP_253328811.1">
    <property type="nucleotide sequence ID" value="NZ_JAMYXC010000013.1"/>
</dbReference>
<dbReference type="Proteomes" id="UP001139477">
    <property type="component" value="Unassembled WGS sequence"/>
</dbReference>
<dbReference type="AlphaFoldDB" id="A0A9X2FNA5"/>
<reference evidence="1" key="1">
    <citation type="submission" date="2022-06" db="EMBL/GenBank/DDBJ databases">
        <title>Limimaricola sediminis sp. nov., isolated from an intertidal sediment.</title>
        <authorList>
            <person name="Shao X."/>
        </authorList>
    </citation>
    <scope>NUCLEOTIDE SEQUENCE</scope>
    <source>
        <strain evidence="1">ASW11-118</strain>
    </source>
</reference>
<comment type="caution">
    <text evidence="1">The sequence shown here is derived from an EMBL/GenBank/DDBJ whole genome shotgun (WGS) entry which is preliminary data.</text>
</comment>
<evidence type="ECO:0000313" key="2">
    <source>
        <dbReference type="Proteomes" id="UP001139477"/>
    </source>
</evidence>
<protein>
    <submittedName>
        <fullName evidence="1">Uncharacterized protein</fullName>
    </submittedName>
</protein>
<proteinExistence type="predicted"/>
<name>A0A9X2FNA5_9RHOB</name>
<evidence type="ECO:0000313" key="1">
    <source>
        <dbReference type="EMBL" id="MCP1167045.1"/>
    </source>
</evidence>
<dbReference type="EMBL" id="JAMYXC010000013">
    <property type="protein sequence ID" value="MCP1167045.1"/>
    <property type="molecule type" value="Genomic_DNA"/>
</dbReference>